<dbReference type="AlphaFoldDB" id="A0A9W5TEE6"/>
<accession>A0A9W5TEE6</accession>
<reference evidence="7" key="1">
    <citation type="submission" date="2019-12" db="EMBL/GenBank/DDBJ databases">
        <title>Genome sequence of Babesia ovis.</title>
        <authorList>
            <person name="Yamagishi J."/>
            <person name="Sevinc F."/>
            <person name="Xuan X."/>
        </authorList>
    </citation>
    <scope>NUCLEOTIDE SEQUENCE</scope>
    <source>
        <strain evidence="7">Selcuk</strain>
    </source>
</reference>
<comment type="similarity">
    <text evidence="1 4">Belongs to the universal ribosomal protein uL22 family.</text>
</comment>
<evidence type="ECO:0000256" key="2">
    <source>
        <dbReference type="ARBA" id="ARBA00022980"/>
    </source>
</evidence>
<dbReference type="InterPro" id="IPR011993">
    <property type="entry name" value="PH-like_dom_sf"/>
</dbReference>
<evidence type="ECO:0000256" key="1">
    <source>
        <dbReference type="ARBA" id="ARBA00009451"/>
    </source>
</evidence>
<evidence type="ECO:0000313" key="8">
    <source>
        <dbReference type="Proteomes" id="UP001057455"/>
    </source>
</evidence>
<keyword evidence="3 4" id="KW-0687">Ribonucleoprotein</keyword>
<keyword evidence="2 4" id="KW-0689">Ribosomal protein</keyword>
<evidence type="ECO:0000256" key="4">
    <source>
        <dbReference type="RuleBase" id="RU004005"/>
    </source>
</evidence>
<dbReference type="EMBL" id="BLIY01000020">
    <property type="protein sequence ID" value="GFE55337.1"/>
    <property type="molecule type" value="Genomic_DNA"/>
</dbReference>
<dbReference type="InterPro" id="IPR001063">
    <property type="entry name" value="Ribosomal_uL22"/>
</dbReference>
<comment type="caution">
    <text evidence="7">The sequence shown here is derived from an EMBL/GenBank/DDBJ whole genome shotgun (WGS) entry which is preliminary data.</text>
</comment>
<dbReference type="GO" id="GO:0003735">
    <property type="term" value="F:structural constituent of ribosome"/>
    <property type="evidence" value="ECO:0007669"/>
    <property type="project" value="InterPro"/>
</dbReference>
<keyword evidence="5" id="KW-0732">Signal</keyword>
<dbReference type="SUPFAM" id="SSF54843">
    <property type="entry name" value="Ribosomal protein L22"/>
    <property type="match status" value="1"/>
</dbReference>
<dbReference type="GO" id="GO:0005840">
    <property type="term" value="C:ribosome"/>
    <property type="evidence" value="ECO:0007669"/>
    <property type="project" value="UniProtKB-KW"/>
</dbReference>
<evidence type="ECO:0000256" key="5">
    <source>
        <dbReference type="SAM" id="SignalP"/>
    </source>
</evidence>
<dbReference type="Pfam" id="PF00237">
    <property type="entry name" value="Ribosomal_L22"/>
    <property type="match status" value="1"/>
</dbReference>
<gene>
    <name evidence="7" type="ORF">BaOVIS_027410</name>
</gene>
<feature type="signal peptide" evidence="5">
    <location>
        <begin position="1"/>
        <end position="19"/>
    </location>
</feature>
<evidence type="ECO:0000256" key="3">
    <source>
        <dbReference type="ARBA" id="ARBA00023274"/>
    </source>
</evidence>
<dbReference type="Gene3D" id="2.30.29.30">
    <property type="entry name" value="Pleckstrin-homology domain (PH domain)/Phosphotyrosine-binding domain (PTB)"/>
    <property type="match status" value="1"/>
</dbReference>
<proteinExistence type="inferred from homology"/>
<protein>
    <submittedName>
        <fullName evidence="7">50S ribosomal</fullName>
    </submittedName>
</protein>
<feature type="chain" id="PRO_5040851014" evidence="5">
    <location>
        <begin position="20"/>
        <end position="442"/>
    </location>
</feature>
<dbReference type="Gene3D" id="3.90.470.10">
    <property type="entry name" value="Ribosomal protein L22/L17"/>
    <property type="match status" value="1"/>
</dbReference>
<dbReference type="GO" id="GO:1990904">
    <property type="term" value="C:ribonucleoprotein complex"/>
    <property type="evidence" value="ECO:0007669"/>
    <property type="project" value="UniProtKB-KW"/>
</dbReference>
<dbReference type="GO" id="GO:0006412">
    <property type="term" value="P:translation"/>
    <property type="evidence" value="ECO:0007669"/>
    <property type="project" value="InterPro"/>
</dbReference>
<sequence>MTVASSLLGILRIFDSCCAFDECNQDGYEFEIEEQNFKDRLQSSVNVMVMLEDGSKLSCTLRVNCDMSLIRIACEDQVREMKFDAIKKILHTREELDRVQTQGTRLNYDTSVALHLSENGNCIPLMFNNSQEKKLFLNILRPFIEVCLWAAGWPLASPCDATSISLGARFFSGLRNKNARIKNPYYRKKGLWEWRRRLIMRLNKARYKRQFIVPRVIDPEEGPVKSKHDSNVWEFTIDDLPIGLKRLKLYTKLLSNLHLQDAIDWLYAMPTIRTNRILNALSDAQKKIYEEYNGDPSRLYIDNMMINYKTPMKQIKYHALRNFGIMCTWRNSIVYRIREMPMNEFYQKIFILGRIPKSMGAEMRAAVYEKRVPAQTITEWYPYLTAHSRFFYRKQLKWLDKTGQFNYYKHRSGREWIDQYNANLRRKKEEMREERGMTQNET</sequence>
<dbReference type="Proteomes" id="UP001057455">
    <property type="component" value="Unassembled WGS sequence"/>
</dbReference>
<feature type="domain" description="ISP1 C-terminal" evidence="6">
    <location>
        <begin position="36"/>
        <end position="141"/>
    </location>
</feature>
<evidence type="ECO:0000313" key="7">
    <source>
        <dbReference type="EMBL" id="GFE55337.1"/>
    </source>
</evidence>
<dbReference type="InterPro" id="IPR041316">
    <property type="entry name" value="ISP1_C"/>
</dbReference>
<dbReference type="OrthoDB" id="416470at2759"/>
<name>A0A9W5TEE6_BABOV</name>
<keyword evidence="8" id="KW-1185">Reference proteome</keyword>
<dbReference type="InterPro" id="IPR036394">
    <property type="entry name" value="Ribosomal_uL22_sf"/>
</dbReference>
<dbReference type="Pfam" id="PF18161">
    <property type="entry name" value="ISP1_C"/>
    <property type="match status" value="1"/>
</dbReference>
<evidence type="ECO:0000259" key="6">
    <source>
        <dbReference type="Pfam" id="PF18161"/>
    </source>
</evidence>
<organism evidence="7 8">
    <name type="scientific">Babesia ovis</name>
    <dbReference type="NCBI Taxonomy" id="5869"/>
    <lineage>
        <taxon>Eukaryota</taxon>
        <taxon>Sar</taxon>
        <taxon>Alveolata</taxon>
        <taxon>Apicomplexa</taxon>
        <taxon>Aconoidasida</taxon>
        <taxon>Piroplasmida</taxon>
        <taxon>Babesiidae</taxon>
        <taxon>Babesia</taxon>
    </lineage>
</organism>